<feature type="compositionally biased region" description="Polar residues" evidence="1">
    <location>
        <begin position="64"/>
        <end position="87"/>
    </location>
</feature>
<gene>
    <name evidence="2" type="ORF">AVEN_222218_1</name>
</gene>
<dbReference type="AlphaFoldDB" id="A0A4Y2VNI0"/>
<feature type="compositionally biased region" description="Polar residues" evidence="1">
    <location>
        <begin position="34"/>
        <end position="57"/>
    </location>
</feature>
<evidence type="ECO:0000313" key="3">
    <source>
        <dbReference type="Proteomes" id="UP000499080"/>
    </source>
</evidence>
<comment type="caution">
    <text evidence="2">The sequence shown here is derived from an EMBL/GenBank/DDBJ whole genome shotgun (WGS) entry which is preliminary data.</text>
</comment>
<organism evidence="2 3">
    <name type="scientific">Araneus ventricosus</name>
    <name type="common">Orbweaver spider</name>
    <name type="synonym">Epeira ventricosa</name>
    <dbReference type="NCBI Taxonomy" id="182803"/>
    <lineage>
        <taxon>Eukaryota</taxon>
        <taxon>Metazoa</taxon>
        <taxon>Ecdysozoa</taxon>
        <taxon>Arthropoda</taxon>
        <taxon>Chelicerata</taxon>
        <taxon>Arachnida</taxon>
        <taxon>Araneae</taxon>
        <taxon>Araneomorphae</taxon>
        <taxon>Entelegynae</taxon>
        <taxon>Araneoidea</taxon>
        <taxon>Araneidae</taxon>
        <taxon>Araneus</taxon>
    </lineage>
</organism>
<dbReference type="EMBL" id="BGPR01048278">
    <property type="protein sequence ID" value="GBO25297.1"/>
    <property type="molecule type" value="Genomic_DNA"/>
</dbReference>
<sequence>MYGTDNHEQSNDQYGEPVRQSKTRQSRNARAKLQSHQSSMNIRPSWNSRTNERQTMNVKPELQPNRQSNQCTVEPMNSRTSSRNPAKSTVEPMYQSNQC</sequence>
<accession>A0A4Y2VNI0</accession>
<dbReference type="Proteomes" id="UP000499080">
    <property type="component" value="Unassembled WGS sequence"/>
</dbReference>
<protein>
    <submittedName>
        <fullName evidence="2">Uncharacterized protein</fullName>
    </submittedName>
</protein>
<evidence type="ECO:0000256" key="1">
    <source>
        <dbReference type="SAM" id="MobiDB-lite"/>
    </source>
</evidence>
<reference evidence="2 3" key="1">
    <citation type="journal article" date="2019" name="Sci. Rep.">
        <title>Orb-weaving spider Araneus ventricosus genome elucidates the spidroin gene catalogue.</title>
        <authorList>
            <person name="Kono N."/>
            <person name="Nakamura H."/>
            <person name="Ohtoshi R."/>
            <person name="Moran D.A.P."/>
            <person name="Shinohara A."/>
            <person name="Yoshida Y."/>
            <person name="Fujiwara M."/>
            <person name="Mori M."/>
            <person name="Tomita M."/>
            <person name="Arakawa K."/>
        </authorList>
    </citation>
    <scope>NUCLEOTIDE SEQUENCE [LARGE SCALE GENOMIC DNA]</scope>
</reference>
<feature type="compositionally biased region" description="Basic and acidic residues" evidence="1">
    <location>
        <begin position="1"/>
        <end position="10"/>
    </location>
</feature>
<evidence type="ECO:0000313" key="2">
    <source>
        <dbReference type="EMBL" id="GBO25297.1"/>
    </source>
</evidence>
<feature type="region of interest" description="Disordered" evidence="1">
    <location>
        <begin position="1"/>
        <end position="99"/>
    </location>
</feature>
<feature type="compositionally biased region" description="Basic residues" evidence="1">
    <location>
        <begin position="21"/>
        <end position="30"/>
    </location>
</feature>
<proteinExistence type="predicted"/>
<name>A0A4Y2VNI0_ARAVE</name>
<keyword evidence="3" id="KW-1185">Reference proteome</keyword>